<feature type="transmembrane region" description="Helical" evidence="7">
    <location>
        <begin position="107"/>
        <end position="130"/>
    </location>
</feature>
<comment type="subcellular location">
    <subcellularLocation>
        <location evidence="1 7">Cell membrane</location>
        <topology evidence="1 7">Multi-pass membrane protein</topology>
    </subcellularLocation>
</comment>
<dbReference type="PANTHER" id="PTHR30614:SF21">
    <property type="entry name" value="AMINO ACID ABC TRANSPORTER PERMEASE"/>
    <property type="match status" value="1"/>
</dbReference>
<reference evidence="9 10" key="1">
    <citation type="submission" date="2020-08" db="EMBL/GenBank/DDBJ databases">
        <title>Genomic Encyclopedia of Type Strains, Phase III (KMG-III): the genomes of soil and plant-associated and newly described type strains.</title>
        <authorList>
            <person name="Whitman W."/>
        </authorList>
    </citation>
    <scope>NUCLEOTIDE SEQUENCE [LARGE SCALE GENOMIC DNA]</scope>
    <source>
        <strain evidence="9 10">SFB5A</strain>
    </source>
</reference>
<evidence type="ECO:0000256" key="4">
    <source>
        <dbReference type="ARBA" id="ARBA00022692"/>
    </source>
</evidence>
<dbReference type="PANTHER" id="PTHR30614">
    <property type="entry name" value="MEMBRANE COMPONENT OF AMINO ACID ABC TRANSPORTER"/>
    <property type="match status" value="1"/>
</dbReference>
<accession>A0A7W7TW87</accession>
<evidence type="ECO:0000313" key="9">
    <source>
        <dbReference type="EMBL" id="MBB4980368.1"/>
    </source>
</evidence>
<feature type="transmembrane region" description="Helical" evidence="7">
    <location>
        <begin position="150"/>
        <end position="170"/>
    </location>
</feature>
<evidence type="ECO:0000256" key="5">
    <source>
        <dbReference type="ARBA" id="ARBA00022989"/>
    </source>
</evidence>
<comment type="caution">
    <text evidence="9">The sequence shown here is derived from an EMBL/GenBank/DDBJ whole genome shotgun (WGS) entry which is preliminary data.</text>
</comment>
<evidence type="ECO:0000313" key="10">
    <source>
        <dbReference type="Proteomes" id="UP000582643"/>
    </source>
</evidence>
<dbReference type="CDD" id="cd06261">
    <property type="entry name" value="TM_PBP2"/>
    <property type="match status" value="1"/>
</dbReference>
<dbReference type="AlphaFoldDB" id="A0A7W7TW87"/>
<dbReference type="EMBL" id="JACHJY010000002">
    <property type="protein sequence ID" value="MBB4980368.1"/>
    <property type="molecule type" value="Genomic_DNA"/>
</dbReference>
<keyword evidence="6 7" id="KW-0472">Membrane</keyword>
<dbReference type="SUPFAM" id="SSF161098">
    <property type="entry name" value="MetI-like"/>
    <property type="match status" value="1"/>
</dbReference>
<dbReference type="InterPro" id="IPR000515">
    <property type="entry name" value="MetI-like"/>
</dbReference>
<dbReference type="InterPro" id="IPR010065">
    <property type="entry name" value="AA_ABC_transptr_permease_3TM"/>
</dbReference>
<dbReference type="InterPro" id="IPR043429">
    <property type="entry name" value="ArtM/GltK/GlnP/TcyL/YhdX-like"/>
</dbReference>
<dbReference type="Proteomes" id="UP000582643">
    <property type="component" value="Unassembled WGS sequence"/>
</dbReference>
<evidence type="ECO:0000256" key="7">
    <source>
        <dbReference type="RuleBase" id="RU363032"/>
    </source>
</evidence>
<keyword evidence="4 7" id="KW-0812">Transmembrane</keyword>
<sequence>MKDKPTVLYDVPGPRARRRNVLWSVLFLIGLAAVVWWVAASLADKNQLAWAKWAPFFTDARVWETYILPALKNTVIAAALSMVIALPLGAFLGILRLSDHIVVRSVAGSVVEFFRAIPVLILMLFADAAYSEFTDISPDNRPLYAVVTGLVLYNASVLAEVVRAGILALPTGQTDAAKAIGMRKGQIMTHVLLPQAVTAMLPALVSQLVVIVKDTALGGAMLGFSELLASVRPMSANYGANTIACFTVVAVIFIALNFALTTFASRLERRLRRGKKTTGAVVGVEAVEELAAPGEHPDTRRGPSG</sequence>
<organism evidence="9 10">
    <name type="scientific">Streptomyces nymphaeiformis</name>
    <dbReference type="NCBI Taxonomy" id="2663842"/>
    <lineage>
        <taxon>Bacteria</taxon>
        <taxon>Bacillati</taxon>
        <taxon>Actinomycetota</taxon>
        <taxon>Actinomycetes</taxon>
        <taxon>Kitasatosporales</taxon>
        <taxon>Streptomycetaceae</taxon>
        <taxon>Streptomyces</taxon>
    </lineage>
</organism>
<keyword evidence="5 7" id="KW-1133">Transmembrane helix</keyword>
<evidence type="ECO:0000256" key="3">
    <source>
        <dbReference type="ARBA" id="ARBA00022475"/>
    </source>
</evidence>
<evidence type="ECO:0000259" key="8">
    <source>
        <dbReference type="PROSITE" id="PS50928"/>
    </source>
</evidence>
<feature type="domain" description="ABC transmembrane type-1" evidence="8">
    <location>
        <begin position="71"/>
        <end position="264"/>
    </location>
</feature>
<keyword evidence="10" id="KW-1185">Reference proteome</keyword>
<feature type="transmembrane region" description="Helical" evidence="7">
    <location>
        <begin position="191"/>
        <end position="212"/>
    </location>
</feature>
<feature type="transmembrane region" description="Helical" evidence="7">
    <location>
        <begin position="75"/>
        <end position="95"/>
    </location>
</feature>
<dbReference type="GO" id="GO:0022857">
    <property type="term" value="F:transmembrane transporter activity"/>
    <property type="evidence" value="ECO:0007669"/>
    <property type="project" value="InterPro"/>
</dbReference>
<feature type="transmembrane region" description="Helical" evidence="7">
    <location>
        <begin position="21"/>
        <end position="39"/>
    </location>
</feature>
<dbReference type="InterPro" id="IPR035906">
    <property type="entry name" value="MetI-like_sf"/>
</dbReference>
<evidence type="ECO:0000256" key="2">
    <source>
        <dbReference type="ARBA" id="ARBA00022448"/>
    </source>
</evidence>
<gene>
    <name evidence="9" type="ORF">GGE06_001276</name>
</gene>
<protein>
    <submittedName>
        <fullName evidence="9">Glutamate transport system permease protein</fullName>
    </submittedName>
</protein>
<dbReference type="GO" id="GO:0043190">
    <property type="term" value="C:ATP-binding cassette (ABC) transporter complex"/>
    <property type="evidence" value="ECO:0007669"/>
    <property type="project" value="InterPro"/>
</dbReference>
<evidence type="ECO:0000256" key="1">
    <source>
        <dbReference type="ARBA" id="ARBA00004651"/>
    </source>
</evidence>
<dbReference type="PROSITE" id="PS50928">
    <property type="entry name" value="ABC_TM1"/>
    <property type="match status" value="1"/>
</dbReference>
<dbReference type="Pfam" id="PF00528">
    <property type="entry name" value="BPD_transp_1"/>
    <property type="match status" value="1"/>
</dbReference>
<evidence type="ECO:0000256" key="6">
    <source>
        <dbReference type="ARBA" id="ARBA00023136"/>
    </source>
</evidence>
<dbReference type="NCBIfam" id="TIGR01726">
    <property type="entry name" value="HEQRo_perm_3TM"/>
    <property type="match status" value="1"/>
</dbReference>
<dbReference type="RefSeq" id="WP_184930211.1">
    <property type="nucleotide sequence ID" value="NZ_JACHJY010000002.1"/>
</dbReference>
<keyword evidence="3" id="KW-1003">Cell membrane</keyword>
<feature type="transmembrane region" description="Helical" evidence="7">
    <location>
        <begin position="238"/>
        <end position="263"/>
    </location>
</feature>
<name>A0A7W7TW87_9ACTN</name>
<dbReference type="GO" id="GO:0006865">
    <property type="term" value="P:amino acid transport"/>
    <property type="evidence" value="ECO:0007669"/>
    <property type="project" value="TreeGrafter"/>
</dbReference>
<comment type="similarity">
    <text evidence="7">Belongs to the binding-protein-dependent transport system permease family.</text>
</comment>
<keyword evidence="2 7" id="KW-0813">Transport</keyword>
<proteinExistence type="inferred from homology"/>
<dbReference type="Gene3D" id="1.10.3720.10">
    <property type="entry name" value="MetI-like"/>
    <property type="match status" value="1"/>
</dbReference>